<evidence type="ECO:0000259" key="8">
    <source>
        <dbReference type="PROSITE" id="PS50885"/>
    </source>
</evidence>
<dbReference type="InterPro" id="IPR004090">
    <property type="entry name" value="Chemotax_Me-accpt_rcpt"/>
</dbReference>
<dbReference type="PANTHER" id="PTHR43531">
    <property type="entry name" value="PROTEIN ICFG"/>
    <property type="match status" value="1"/>
</dbReference>
<feature type="transmembrane region" description="Helical" evidence="6">
    <location>
        <begin position="187"/>
        <end position="209"/>
    </location>
</feature>
<dbReference type="EMBL" id="LR699554">
    <property type="protein sequence ID" value="VVD34097.1"/>
    <property type="molecule type" value="Genomic_DNA"/>
</dbReference>
<evidence type="ECO:0000259" key="7">
    <source>
        <dbReference type="PROSITE" id="PS50111"/>
    </source>
</evidence>
<dbReference type="Pfam" id="PF00015">
    <property type="entry name" value="MCPsignal"/>
    <property type="match status" value="1"/>
</dbReference>
<dbReference type="PANTHER" id="PTHR43531:SF14">
    <property type="entry name" value="METHYL-ACCEPTING CHEMOTAXIS PROTEIN I-RELATED"/>
    <property type="match status" value="1"/>
</dbReference>
<dbReference type="InterPro" id="IPR051310">
    <property type="entry name" value="MCP_chemotaxis"/>
</dbReference>
<accession>A0A5Q4YWS5</accession>
<dbReference type="Gene3D" id="1.10.287.950">
    <property type="entry name" value="Methyl-accepting chemotaxis protein"/>
    <property type="match status" value="1"/>
</dbReference>
<evidence type="ECO:0000256" key="2">
    <source>
        <dbReference type="ARBA" id="ARBA00022481"/>
    </source>
</evidence>
<dbReference type="AlphaFoldDB" id="A0A5Q4YWS5"/>
<dbReference type="Proteomes" id="UP000325811">
    <property type="component" value="Chromosome II"/>
</dbReference>
<dbReference type="SUPFAM" id="SSF58104">
    <property type="entry name" value="Methyl-accepting chemotaxis protein (MCP) signaling domain"/>
    <property type="match status" value="1"/>
</dbReference>
<evidence type="ECO:0000313" key="9">
    <source>
        <dbReference type="EMBL" id="VVD34097.1"/>
    </source>
</evidence>
<evidence type="ECO:0000256" key="3">
    <source>
        <dbReference type="ARBA" id="ARBA00029447"/>
    </source>
</evidence>
<dbReference type="PROSITE" id="PS50111">
    <property type="entry name" value="CHEMOTAXIS_TRANSDUC_2"/>
    <property type="match status" value="1"/>
</dbReference>
<keyword evidence="10" id="KW-1185">Reference proteome</keyword>
<dbReference type="RefSeq" id="WP_007178140.1">
    <property type="nucleotide sequence ID" value="NZ_LR699554.1"/>
</dbReference>
<dbReference type="Pfam" id="PF12729">
    <property type="entry name" value="4HB_MCP_1"/>
    <property type="match status" value="1"/>
</dbReference>
<keyword evidence="5" id="KW-0175">Coiled coil</keyword>
<comment type="subcellular location">
    <subcellularLocation>
        <location evidence="1">Membrane</location>
    </subcellularLocation>
</comment>
<dbReference type="InterPro" id="IPR003660">
    <property type="entry name" value="HAMP_dom"/>
</dbReference>
<feature type="coiled-coil region" evidence="5">
    <location>
        <begin position="468"/>
        <end position="495"/>
    </location>
</feature>
<keyword evidence="6" id="KW-0812">Transmembrane</keyword>
<dbReference type="InterPro" id="IPR024478">
    <property type="entry name" value="HlyB_4HB_MCP"/>
</dbReference>
<gene>
    <name evidence="9" type="primary">tse</name>
    <name evidence="9" type="ORF">PDMSB3_2813</name>
</gene>
<dbReference type="GO" id="GO:0006935">
    <property type="term" value="P:chemotaxis"/>
    <property type="evidence" value="ECO:0007669"/>
    <property type="project" value="InterPro"/>
</dbReference>
<dbReference type="SMART" id="SM00283">
    <property type="entry name" value="MA"/>
    <property type="match status" value="1"/>
</dbReference>
<dbReference type="GO" id="GO:0004888">
    <property type="term" value="F:transmembrane signaling receptor activity"/>
    <property type="evidence" value="ECO:0007669"/>
    <property type="project" value="InterPro"/>
</dbReference>
<protein>
    <submittedName>
        <fullName evidence="9">Methyl-accepting chemotaxis serine transducer</fullName>
    </submittedName>
</protein>
<dbReference type="CDD" id="cd11386">
    <property type="entry name" value="MCP_signal"/>
    <property type="match status" value="1"/>
</dbReference>
<feature type="domain" description="HAMP" evidence="8">
    <location>
        <begin position="211"/>
        <end position="263"/>
    </location>
</feature>
<evidence type="ECO:0000256" key="6">
    <source>
        <dbReference type="SAM" id="Phobius"/>
    </source>
</evidence>
<comment type="similarity">
    <text evidence="3">Belongs to the methyl-accepting chemotaxis (MCP) protein family.</text>
</comment>
<dbReference type="PRINTS" id="PR00260">
    <property type="entry name" value="CHEMTRNSDUCR"/>
</dbReference>
<evidence type="ECO:0000256" key="1">
    <source>
        <dbReference type="ARBA" id="ARBA00004370"/>
    </source>
</evidence>
<keyword evidence="2" id="KW-0488">Methylation</keyword>
<proteinExistence type="inferred from homology"/>
<name>A0A5Q4YWS5_9BURK</name>
<keyword evidence="6" id="KW-0472">Membrane</keyword>
<dbReference type="FunFam" id="1.10.287.950:FF:000001">
    <property type="entry name" value="Methyl-accepting chemotaxis sensory transducer"/>
    <property type="match status" value="1"/>
</dbReference>
<evidence type="ECO:0000256" key="5">
    <source>
        <dbReference type="SAM" id="Coils"/>
    </source>
</evidence>
<keyword evidence="6" id="KW-1133">Transmembrane helix</keyword>
<dbReference type="PROSITE" id="PS50885">
    <property type="entry name" value="HAMP"/>
    <property type="match status" value="1"/>
</dbReference>
<organism evidence="9 10">
    <name type="scientific">Paraburkholderia dioscoreae</name>
    <dbReference type="NCBI Taxonomy" id="2604047"/>
    <lineage>
        <taxon>Bacteria</taxon>
        <taxon>Pseudomonadati</taxon>
        <taxon>Pseudomonadota</taxon>
        <taxon>Betaproteobacteria</taxon>
        <taxon>Burkholderiales</taxon>
        <taxon>Burkholderiaceae</taxon>
        <taxon>Paraburkholderia</taxon>
    </lineage>
</organism>
<keyword evidence="4" id="KW-0807">Transducer</keyword>
<dbReference type="InterPro" id="IPR004089">
    <property type="entry name" value="MCPsignal_dom"/>
</dbReference>
<dbReference type="KEGG" id="pdio:PDMSB3_2813.1"/>
<evidence type="ECO:0000256" key="4">
    <source>
        <dbReference type="PROSITE-ProRule" id="PRU00284"/>
    </source>
</evidence>
<reference evidence="9 10" key="1">
    <citation type="submission" date="2019-08" db="EMBL/GenBank/DDBJ databases">
        <authorList>
            <person name="Herpell B J."/>
        </authorList>
    </citation>
    <scope>NUCLEOTIDE SEQUENCE [LARGE SCALE GENOMIC DNA]</scope>
    <source>
        <strain evidence="10">Msb3</strain>
    </source>
</reference>
<sequence>MLRNFRIGARLAIGFGLTLFLLLTTGALGLYQMHQVFGGTLELADNWLPSVQSLGSLQNTANDIHRLSLDMVLEEDKADLKTEQKMHDDAVEALKRNFFAYEKLISSADEQKLYAAFSAAWAQYFKVDAQMGTAVISGDIARARSLATNEGATSFQAAMILVAKDVELNRNGSLQDASSASSHYHSAIIWTVTLTVCAVALGLALAVAITRSITGPIVRSTKFAQIVAAGDLTGEIADVGRDEPATLIVALQTMNANLAAMVYEVSSCGEGIAGGAAEIAEGNTNLSQRTEEQAASLEQTAASMEELTATVKQNAENAQQGNSVAQSASVSASRGGEIVSQVVENMGRISSSSNQVAEIINVIEGIAFQTNILALNAAVEAARAGDQGKGFAVVAGEVRALAQRSATAAKEIKNLIMQSVERVAQGTQLAGEAGKTMSEVVHAVNRVTDLMGEIAAASSEQRVGIEQVNQAVMQMDEVTQQNAALVEEAAAAAQSMAQKSGVLQSLVSKFRVTDSASARGASRLPDAVAAARRITVPARKRVQAAPGSVGWEAF</sequence>
<dbReference type="GO" id="GO:0005886">
    <property type="term" value="C:plasma membrane"/>
    <property type="evidence" value="ECO:0007669"/>
    <property type="project" value="TreeGrafter"/>
</dbReference>
<dbReference type="GO" id="GO:0007165">
    <property type="term" value="P:signal transduction"/>
    <property type="evidence" value="ECO:0007669"/>
    <property type="project" value="UniProtKB-KW"/>
</dbReference>
<feature type="domain" description="Methyl-accepting transducer" evidence="7">
    <location>
        <begin position="268"/>
        <end position="497"/>
    </location>
</feature>
<evidence type="ECO:0000313" key="10">
    <source>
        <dbReference type="Proteomes" id="UP000325811"/>
    </source>
</evidence>